<evidence type="ECO:0000313" key="8">
    <source>
        <dbReference type="EMBL" id="KAF4615193.1"/>
    </source>
</evidence>
<gene>
    <name evidence="8" type="ORF">D9613_003130</name>
</gene>
<name>A0A8H4VMB4_9AGAR</name>
<keyword evidence="1" id="KW-0479">Metal-binding</keyword>
<dbReference type="InterPro" id="IPR000679">
    <property type="entry name" value="Znf_GATA"/>
</dbReference>
<feature type="compositionally biased region" description="Polar residues" evidence="5">
    <location>
        <begin position="192"/>
        <end position="221"/>
    </location>
</feature>
<keyword evidence="9" id="KW-1185">Reference proteome</keyword>
<evidence type="ECO:0000313" key="9">
    <source>
        <dbReference type="Proteomes" id="UP000521872"/>
    </source>
</evidence>
<dbReference type="SUPFAM" id="SSF57716">
    <property type="entry name" value="Glucocorticoid receptor-like (DNA-binding domain)"/>
    <property type="match status" value="1"/>
</dbReference>
<dbReference type="PROSITE" id="PS50114">
    <property type="entry name" value="GATA_ZN_FINGER_2"/>
    <property type="match status" value="1"/>
</dbReference>
<dbReference type="Gene3D" id="3.30.450.20">
    <property type="entry name" value="PAS domain"/>
    <property type="match status" value="1"/>
</dbReference>
<dbReference type="InterPro" id="IPR051140">
    <property type="entry name" value="GATA_TF"/>
</dbReference>
<dbReference type="CDD" id="cd00202">
    <property type="entry name" value="ZnF_GATA"/>
    <property type="match status" value="1"/>
</dbReference>
<dbReference type="InterPro" id="IPR035965">
    <property type="entry name" value="PAS-like_dom_sf"/>
</dbReference>
<dbReference type="SMART" id="SM00091">
    <property type="entry name" value="PAS"/>
    <property type="match status" value="1"/>
</dbReference>
<feature type="region of interest" description="Disordered" evidence="5">
    <location>
        <begin position="241"/>
        <end position="270"/>
    </location>
</feature>
<evidence type="ECO:0000256" key="3">
    <source>
        <dbReference type="ARBA" id="ARBA00022833"/>
    </source>
</evidence>
<organism evidence="8 9">
    <name type="scientific">Agrocybe pediades</name>
    <dbReference type="NCBI Taxonomy" id="84607"/>
    <lineage>
        <taxon>Eukaryota</taxon>
        <taxon>Fungi</taxon>
        <taxon>Dikarya</taxon>
        <taxon>Basidiomycota</taxon>
        <taxon>Agaricomycotina</taxon>
        <taxon>Agaricomycetes</taxon>
        <taxon>Agaricomycetidae</taxon>
        <taxon>Agaricales</taxon>
        <taxon>Agaricineae</taxon>
        <taxon>Strophariaceae</taxon>
        <taxon>Agrocybe</taxon>
    </lineage>
</organism>
<dbReference type="GO" id="GO:0008270">
    <property type="term" value="F:zinc ion binding"/>
    <property type="evidence" value="ECO:0007669"/>
    <property type="project" value="UniProtKB-KW"/>
</dbReference>
<keyword evidence="2 4" id="KW-0863">Zinc-finger</keyword>
<dbReference type="GO" id="GO:0006355">
    <property type="term" value="P:regulation of DNA-templated transcription"/>
    <property type="evidence" value="ECO:0007669"/>
    <property type="project" value="InterPro"/>
</dbReference>
<dbReference type="InterPro" id="IPR013088">
    <property type="entry name" value="Znf_NHR/GATA"/>
</dbReference>
<evidence type="ECO:0000256" key="5">
    <source>
        <dbReference type="SAM" id="MobiDB-lite"/>
    </source>
</evidence>
<feature type="region of interest" description="Disordered" evidence="5">
    <location>
        <begin position="181"/>
        <end position="224"/>
    </location>
</feature>
<evidence type="ECO:0000259" key="6">
    <source>
        <dbReference type="PROSITE" id="PS50112"/>
    </source>
</evidence>
<evidence type="ECO:0000256" key="4">
    <source>
        <dbReference type="PROSITE-ProRule" id="PRU00094"/>
    </source>
</evidence>
<feature type="domain" description="GATA-type" evidence="7">
    <location>
        <begin position="273"/>
        <end position="306"/>
    </location>
</feature>
<dbReference type="PROSITE" id="PS00344">
    <property type="entry name" value="GATA_ZN_FINGER_1"/>
    <property type="match status" value="1"/>
</dbReference>
<dbReference type="PROSITE" id="PS50112">
    <property type="entry name" value="PAS"/>
    <property type="match status" value="1"/>
</dbReference>
<feature type="domain" description="PAS" evidence="6">
    <location>
        <begin position="44"/>
        <end position="98"/>
    </location>
</feature>
<keyword evidence="3" id="KW-0862">Zinc</keyword>
<dbReference type="AlphaFoldDB" id="A0A8H4VMB4"/>
<dbReference type="GO" id="GO:0043565">
    <property type="term" value="F:sequence-specific DNA binding"/>
    <property type="evidence" value="ECO:0007669"/>
    <property type="project" value="InterPro"/>
</dbReference>
<proteinExistence type="predicted"/>
<reference evidence="8 9" key="1">
    <citation type="submission" date="2019-12" db="EMBL/GenBank/DDBJ databases">
        <authorList>
            <person name="Floudas D."/>
            <person name="Bentzer J."/>
            <person name="Ahren D."/>
            <person name="Johansson T."/>
            <person name="Persson P."/>
            <person name="Tunlid A."/>
        </authorList>
    </citation>
    <scope>NUCLEOTIDE SEQUENCE [LARGE SCALE GENOMIC DNA]</scope>
    <source>
        <strain evidence="8 9">CBS 102.39</strain>
    </source>
</reference>
<dbReference type="OrthoDB" id="2162994at2759"/>
<dbReference type="Gene3D" id="3.30.50.10">
    <property type="entry name" value="Erythroid Transcription Factor GATA-1, subunit A"/>
    <property type="match status" value="1"/>
</dbReference>
<dbReference type="EMBL" id="JAACJL010000044">
    <property type="protein sequence ID" value="KAF4615193.1"/>
    <property type="molecule type" value="Genomic_DNA"/>
</dbReference>
<evidence type="ECO:0000256" key="2">
    <source>
        <dbReference type="ARBA" id="ARBA00022771"/>
    </source>
</evidence>
<comment type="caution">
    <text evidence="8">The sequence shown here is derived from an EMBL/GenBank/DDBJ whole genome shotgun (WGS) entry which is preliminary data.</text>
</comment>
<dbReference type="Pfam" id="PF00320">
    <property type="entry name" value="GATA"/>
    <property type="match status" value="1"/>
</dbReference>
<dbReference type="PANTHER" id="PTHR45658">
    <property type="entry name" value="GATA TRANSCRIPTION FACTOR"/>
    <property type="match status" value="1"/>
</dbReference>
<dbReference type="SUPFAM" id="SSF55785">
    <property type="entry name" value="PYP-like sensor domain (PAS domain)"/>
    <property type="match status" value="1"/>
</dbReference>
<dbReference type="Proteomes" id="UP000521872">
    <property type="component" value="Unassembled WGS sequence"/>
</dbReference>
<evidence type="ECO:0000256" key="1">
    <source>
        <dbReference type="ARBA" id="ARBA00022723"/>
    </source>
</evidence>
<dbReference type="SMART" id="SM00401">
    <property type="entry name" value="ZnF_GATA"/>
    <property type="match status" value="1"/>
</dbReference>
<protein>
    <submittedName>
        <fullName evidence="8">Uncharacterized protein</fullName>
    </submittedName>
</protein>
<dbReference type="PANTHER" id="PTHR45658:SF18">
    <property type="entry name" value="PROTEIN GAT2"/>
    <property type="match status" value="1"/>
</dbReference>
<accession>A0A8H4VMB4</accession>
<dbReference type="InterPro" id="IPR000014">
    <property type="entry name" value="PAS"/>
</dbReference>
<evidence type="ECO:0000259" key="7">
    <source>
        <dbReference type="PROSITE" id="PS50114"/>
    </source>
</evidence>
<sequence>MPSSHSVGYTSQPLSTKSPPAFEFPKRKRWADLLVSELVDNIAFVISPTCKIWFCAAPVTELLGWRDTDLIDLDFLDLLDESDHARFQESFNLAIQNGVEFDISIKLKKCESPISFGAPIPVPGVVFSIKCRPYTVADPELEVKCLIAMATPYPGRNTAILDTIIDLKAKQERLQRRLAELQARVPPEASPSPGSTSQNSMYATSSLNAKKPVTGSSGQLKSSDLSGSYLSSGSLAGKTIEDPLRSLLDPTEFGTEDPIEEGSKKKKQKRAQTAEQYVCVTCGRTESPEWRKGPLGPKTLCNACGLRWAKQMRKDPADAGGSSNVDT</sequence>